<proteinExistence type="predicted"/>
<sequence>MTEERSSNSNSDFKQIMVDFNKNLLDIQNVCNNLRIDLVEEKGKTAKLEEKNQFLENKIKSLDLKTKNEVSDLKQIIDQKDEKINSLEKQINKVNASFDEKIGELTLELRTLNNTTCKVFYIHITNKWKEIKWNCCENNCINKDNPYGNCIKGNGFINIIDDENIKYIKHIKGKGRDLLAIVYPENHFDKPEDCINYSLFYYEVKCKFEKSKKSYKNWMDIGLNCNDDLVKLNFNYHSIDYKIQNEVKEFKLPRTFSWNDGDIFGCGLVYPPTNKINELPYIFFTQNGRQIGKN</sequence>
<evidence type="ECO:0000256" key="1">
    <source>
        <dbReference type="SAM" id="Coils"/>
    </source>
</evidence>
<reference evidence="3" key="1">
    <citation type="submission" date="2016-11" db="UniProtKB">
        <authorList>
            <consortium name="WormBaseParasite"/>
        </authorList>
    </citation>
    <scope>IDENTIFICATION</scope>
</reference>
<dbReference type="Proteomes" id="UP000095281">
    <property type="component" value="Unplaced"/>
</dbReference>
<dbReference type="InterPro" id="IPR043136">
    <property type="entry name" value="B30.2/SPRY_sf"/>
</dbReference>
<evidence type="ECO:0000313" key="3">
    <source>
        <dbReference type="WBParaSite" id="MhA1_Contig2043.frz3.gene1"/>
    </source>
</evidence>
<organism evidence="2 3">
    <name type="scientific">Meloidogyne hapla</name>
    <name type="common">Root-knot nematode worm</name>
    <dbReference type="NCBI Taxonomy" id="6305"/>
    <lineage>
        <taxon>Eukaryota</taxon>
        <taxon>Metazoa</taxon>
        <taxon>Ecdysozoa</taxon>
        <taxon>Nematoda</taxon>
        <taxon>Chromadorea</taxon>
        <taxon>Rhabditida</taxon>
        <taxon>Tylenchina</taxon>
        <taxon>Tylenchomorpha</taxon>
        <taxon>Tylenchoidea</taxon>
        <taxon>Meloidogynidae</taxon>
        <taxon>Meloidogyninae</taxon>
        <taxon>Meloidogyne</taxon>
    </lineage>
</organism>
<keyword evidence="1" id="KW-0175">Coiled coil</keyword>
<dbReference type="AlphaFoldDB" id="A0A1I8BD94"/>
<name>A0A1I8BD94_MELHA</name>
<accession>A0A1I8BD94</accession>
<evidence type="ECO:0000313" key="2">
    <source>
        <dbReference type="Proteomes" id="UP000095281"/>
    </source>
</evidence>
<feature type="coiled-coil region" evidence="1">
    <location>
        <begin position="31"/>
        <end position="97"/>
    </location>
</feature>
<dbReference type="WBParaSite" id="MhA1_Contig2043.frz3.gene1">
    <property type="protein sequence ID" value="MhA1_Contig2043.frz3.gene1"/>
    <property type="gene ID" value="MhA1_Contig2043.frz3.gene1"/>
</dbReference>
<keyword evidence="2" id="KW-1185">Reference proteome</keyword>
<dbReference type="Gene3D" id="2.60.120.920">
    <property type="match status" value="1"/>
</dbReference>
<protein>
    <submittedName>
        <fullName evidence="3">SPRY domain-containing protein</fullName>
    </submittedName>
</protein>